<organism evidence="1 2">
    <name type="scientific">Pleurodeles waltl</name>
    <name type="common">Iberian ribbed newt</name>
    <dbReference type="NCBI Taxonomy" id="8319"/>
    <lineage>
        <taxon>Eukaryota</taxon>
        <taxon>Metazoa</taxon>
        <taxon>Chordata</taxon>
        <taxon>Craniata</taxon>
        <taxon>Vertebrata</taxon>
        <taxon>Euteleostomi</taxon>
        <taxon>Amphibia</taxon>
        <taxon>Batrachia</taxon>
        <taxon>Caudata</taxon>
        <taxon>Salamandroidea</taxon>
        <taxon>Salamandridae</taxon>
        <taxon>Pleurodelinae</taxon>
        <taxon>Pleurodeles</taxon>
    </lineage>
</organism>
<accession>A0AAV7MVE7</accession>
<comment type="caution">
    <text evidence="1">The sequence shown here is derived from an EMBL/GenBank/DDBJ whole genome shotgun (WGS) entry which is preliminary data.</text>
</comment>
<evidence type="ECO:0000313" key="2">
    <source>
        <dbReference type="Proteomes" id="UP001066276"/>
    </source>
</evidence>
<gene>
    <name evidence="1" type="ORF">NDU88_004076</name>
</gene>
<evidence type="ECO:0000313" key="1">
    <source>
        <dbReference type="EMBL" id="KAJ1106675.1"/>
    </source>
</evidence>
<dbReference type="AlphaFoldDB" id="A0AAV7MVE7"/>
<keyword evidence="2" id="KW-1185">Reference proteome</keyword>
<dbReference type="EMBL" id="JANPWB010000013">
    <property type="protein sequence ID" value="KAJ1106675.1"/>
    <property type="molecule type" value="Genomic_DNA"/>
</dbReference>
<name>A0AAV7MVE7_PLEWA</name>
<proteinExistence type="predicted"/>
<reference evidence="1" key="1">
    <citation type="journal article" date="2022" name="bioRxiv">
        <title>Sequencing and chromosome-scale assembly of the giantPleurodeles waltlgenome.</title>
        <authorList>
            <person name="Brown T."/>
            <person name="Elewa A."/>
            <person name="Iarovenko S."/>
            <person name="Subramanian E."/>
            <person name="Araus A.J."/>
            <person name="Petzold A."/>
            <person name="Susuki M."/>
            <person name="Suzuki K.-i.T."/>
            <person name="Hayashi T."/>
            <person name="Toyoda A."/>
            <person name="Oliveira C."/>
            <person name="Osipova E."/>
            <person name="Leigh N.D."/>
            <person name="Simon A."/>
            <person name="Yun M.H."/>
        </authorList>
    </citation>
    <scope>NUCLEOTIDE SEQUENCE</scope>
    <source>
        <strain evidence="1">20211129_DDA</strain>
        <tissue evidence="1">Liver</tissue>
    </source>
</reference>
<sequence length="80" mass="8545">MTGTRRTLTGVMKITMAFPPKTSQHQKAALAKSNMSGVEALNFLQHSIPSSLPTFNALPNLEKHSSASIARFLLPLVGPG</sequence>
<dbReference type="Proteomes" id="UP001066276">
    <property type="component" value="Chromosome 9"/>
</dbReference>
<protein>
    <submittedName>
        <fullName evidence="1">Uncharacterized protein</fullName>
    </submittedName>
</protein>